<dbReference type="GO" id="GO:0035556">
    <property type="term" value="P:intracellular signal transduction"/>
    <property type="evidence" value="ECO:0007669"/>
    <property type="project" value="TreeGrafter"/>
</dbReference>
<feature type="domain" description="Protein kinase" evidence="10">
    <location>
        <begin position="81"/>
        <end position="388"/>
    </location>
</feature>
<keyword evidence="2" id="KW-0723">Serine/threonine-protein kinase</keyword>
<dbReference type="AlphaFoldDB" id="A0A9Q0S7L2"/>
<dbReference type="OrthoDB" id="21018at2759"/>
<dbReference type="GO" id="GO:0005634">
    <property type="term" value="C:nucleus"/>
    <property type="evidence" value="ECO:0007669"/>
    <property type="project" value="TreeGrafter"/>
</dbReference>
<evidence type="ECO:0000256" key="7">
    <source>
        <dbReference type="ARBA" id="ARBA00047899"/>
    </source>
</evidence>
<dbReference type="InterPro" id="IPR024604">
    <property type="entry name" value="GSG2_C"/>
</dbReference>
<dbReference type="Proteomes" id="UP001151699">
    <property type="component" value="Chromosome A"/>
</dbReference>
<feature type="binding site" evidence="9">
    <location>
        <position position="109"/>
    </location>
    <ligand>
        <name>ATP</name>
        <dbReference type="ChEBI" id="CHEBI:30616"/>
    </ligand>
</feature>
<sequence>MPLIIRNPLLDLETFVASITNLRLRHPVQFNPYRAIYDDFKETTERRRSVTPTCDARDTILRKCGQSEPLEFADIYSGSALRQCRKIGEGVFGEVFRYKTDAGRAVVLKIIPIEGTLVVNGAPQKKFDEILSEILIALQLSSLRNDNEYMTSSFAEVIQVRCVQGRYPNHLIDLWELYRDHHRTANDHPEAFKDDQLYIVFELGNGGQDLKSFEFSNALQAKSAFQQAALALAIAEKKLQFEHRDLHWGNILLSPIDEKFVTFKLNGNTQQIPSEGVKLTIIDYSLSRMLSDGIVLYNDVSNNEGLFMAEGDYHFEIYRLMRINLDNDWQCFEPFNNVIWLDYIVDKLIDRARYKDTKSRKHRSAMKELRVIRDKITKNKSAAESVNA</sequence>
<dbReference type="InterPro" id="IPR000719">
    <property type="entry name" value="Prot_kinase_dom"/>
</dbReference>
<evidence type="ECO:0000256" key="2">
    <source>
        <dbReference type="ARBA" id="ARBA00022527"/>
    </source>
</evidence>
<comment type="catalytic activity">
    <reaction evidence="7">
        <text>L-threonyl-[protein] + ATP = O-phospho-L-threonyl-[protein] + ADP + H(+)</text>
        <dbReference type="Rhea" id="RHEA:46608"/>
        <dbReference type="Rhea" id="RHEA-COMP:11060"/>
        <dbReference type="Rhea" id="RHEA-COMP:11605"/>
        <dbReference type="ChEBI" id="CHEBI:15378"/>
        <dbReference type="ChEBI" id="CHEBI:30013"/>
        <dbReference type="ChEBI" id="CHEBI:30616"/>
        <dbReference type="ChEBI" id="CHEBI:61977"/>
        <dbReference type="ChEBI" id="CHEBI:456216"/>
        <dbReference type="EC" id="2.7.11.1"/>
    </reaction>
</comment>
<organism evidence="11 12">
    <name type="scientific">Pseudolycoriella hygida</name>
    <dbReference type="NCBI Taxonomy" id="35572"/>
    <lineage>
        <taxon>Eukaryota</taxon>
        <taxon>Metazoa</taxon>
        <taxon>Ecdysozoa</taxon>
        <taxon>Arthropoda</taxon>
        <taxon>Hexapoda</taxon>
        <taxon>Insecta</taxon>
        <taxon>Pterygota</taxon>
        <taxon>Neoptera</taxon>
        <taxon>Endopterygota</taxon>
        <taxon>Diptera</taxon>
        <taxon>Nematocera</taxon>
        <taxon>Sciaroidea</taxon>
        <taxon>Sciaridae</taxon>
        <taxon>Pseudolycoriella</taxon>
    </lineage>
</organism>
<keyword evidence="12" id="KW-1185">Reference proteome</keyword>
<keyword evidence="6 9" id="KW-0067">ATP-binding</keyword>
<dbReference type="GO" id="GO:0072354">
    <property type="term" value="F:histone H3T3 kinase activity"/>
    <property type="evidence" value="ECO:0007669"/>
    <property type="project" value="TreeGrafter"/>
</dbReference>
<comment type="catalytic activity">
    <reaction evidence="8">
        <text>L-seryl-[protein] + ATP = O-phospho-L-seryl-[protein] + ADP + H(+)</text>
        <dbReference type="Rhea" id="RHEA:17989"/>
        <dbReference type="Rhea" id="RHEA-COMP:9863"/>
        <dbReference type="Rhea" id="RHEA-COMP:11604"/>
        <dbReference type="ChEBI" id="CHEBI:15378"/>
        <dbReference type="ChEBI" id="CHEBI:29999"/>
        <dbReference type="ChEBI" id="CHEBI:30616"/>
        <dbReference type="ChEBI" id="CHEBI:83421"/>
        <dbReference type="ChEBI" id="CHEBI:456216"/>
        <dbReference type="EC" id="2.7.11.1"/>
    </reaction>
</comment>
<name>A0A9Q0S7L2_9DIPT</name>
<reference evidence="11" key="1">
    <citation type="submission" date="2022-07" db="EMBL/GenBank/DDBJ databases">
        <authorList>
            <person name="Trinca V."/>
            <person name="Uliana J.V.C."/>
            <person name="Torres T.T."/>
            <person name="Ward R.J."/>
            <person name="Monesi N."/>
        </authorList>
    </citation>
    <scope>NUCLEOTIDE SEQUENCE</scope>
    <source>
        <strain evidence="11">HSMRA1968</strain>
        <tissue evidence="11">Whole embryos</tissue>
    </source>
</reference>
<dbReference type="GO" id="GO:0005737">
    <property type="term" value="C:cytoplasm"/>
    <property type="evidence" value="ECO:0007669"/>
    <property type="project" value="TreeGrafter"/>
</dbReference>
<dbReference type="SUPFAM" id="SSF56112">
    <property type="entry name" value="Protein kinase-like (PK-like)"/>
    <property type="match status" value="1"/>
</dbReference>
<protein>
    <recommendedName>
        <fullName evidence="1">non-specific serine/threonine protein kinase</fullName>
        <ecNumber evidence="1">2.7.11.1</ecNumber>
    </recommendedName>
</protein>
<dbReference type="EC" id="2.7.11.1" evidence="1"/>
<gene>
    <name evidence="11" type="primary">Haspin_2</name>
    <name evidence="11" type="ORF">Bhyg_03550</name>
</gene>
<keyword evidence="5 11" id="KW-0418">Kinase</keyword>
<dbReference type="PANTHER" id="PTHR24419">
    <property type="entry name" value="INTERLEUKIN-1 RECEPTOR-ASSOCIATED KINASE"/>
    <property type="match status" value="1"/>
</dbReference>
<dbReference type="PROSITE" id="PS00107">
    <property type="entry name" value="PROTEIN_KINASE_ATP"/>
    <property type="match status" value="1"/>
</dbReference>
<dbReference type="Gene3D" id="3.30.200.20">
    <property type="entry name" value="Phosphorylase Kinase, domain 1"/>
    <property type="match status" value="1"/>
</dbReference>
<evidence type="ECO:0000313" key="12">
    <source>
        <dbReference type="Proteomes" id="UP001151699"/>
    </source>
</evidence>
<dbReference type="InterPro" id="IPR017441">
    <property type="entry name" value="Protein_kinase_ATP_BS"/>
</dbReference>
<evidence type="ECO:0000256" key="3">
    <source>
        <dbReference type="ARBA" id="ARBA00022679"/>
    </source>
</evidence>
<dbReference type="SMART" id="SM00220">
    <property type="entry name" value="S_TKc"/>
    <property type="match status" value="1"/>
</dbReference>
<evidence type="ECO:0000256" key="5">
    <source>
        <dbReference type="ARBA" id="ARBA00022777"/>
    </source>
</evidence>
<dbReference type="Pfam" id="PF12330">
    <property type="entry name" value="Haspin_kinase"/>
    <property type="match status" value="1"/>
</dbReference>
<evidence type="ECO:0000259" key="10">
    <source>
        <dbReference type="PROSITE" id="PS50011"/>
    </source>
</evidence>
<keyword evidence="4 9" id="KW-0547">Nucleotide-binding</keyword>
<evidence type="ECO:0000256" key="8">
    <source>
        <dbReference type="ARBA" id="ARBA00048679"/>
    </source>
</evidence>
<accession>A0A9Q0S7L2</accession>
<evidence type="ECO:0000256" key="4">
    <source>
        <dbReference type="ARBA" id="ARBA00022741"/>
    </source>
</evidence>
<dbReference type="PANTHER" id="PTHR24419:SF18">
    <property type="entry name" value="SERINE_THREONINE-PROTEIN KINASE HASPIN"/>
    <property type="match status" value="1"/>
</dbReference>
<dbReference type="EMBL" id="WJQU01000001">
    <property type="protein sequence ID" value="KAJ6648322.1"/>
    <property type="molecule type" value="Genomic_DNA"/>
</dbReference>
<dbReference type="SMART" id="SM01331">
    <property type="entry name" value="DUF3635"/>
    <property type="match status" value="1"/>
</dbReference>
<evidence type="ECO:0000313" key="11">
    <source>
        <dbReference type="EMBL" id="KAJ6648322.1"/>
    </source>
</evidence>
<dbReference type="PROSITE" id="PS50011">
    <property type="entry name" value="PROTEIN_KINASE_DOM"/>
    <property type="match status" value="1"/>
</dbReference>
<evidence type="ECO:0000256" key="1">
    <source>
        <dbReference type="ARBA" id="ARBA00012513"/>
    </source>
</evidence>
<evidence type="ECO:0000256" key="9">
    <source>
        <dbReference type="PROSITE-ProRule" id="PRU10141"/>
    </source>
</evidence>
<comment type="caution">
    <text evidence="11">The sequence shown here is derived from an EMBL/GenBank/DDBJ whole genome shotgun (WGS) entry which is preliminary data.</text>
</comment>
<evidence type="ECO:0000256" key="6">
    <source>
        <dbReference type="ARBA" id="ARBA00022840"/>
    </source>
</evidence>
<proteinExistence type="predicted"/>
<dbReference type="GO" id="GO:0000278">
    <property type="term" value="P:mitotic cell cycle"/>
    <property type="evidence" value="ECO:0007669"/>
    <property type="project" value="TreeGrafter"/>
</dbReference>
<dbReference type="InterPro" id="IPR011009">
    <property type="entry name" value="Kinase-like_dom_sf"/>
</dbReference>
<dbReference type="Gene3D" id="1.10.510.10">
    <property type="entry name" value="Transferase(Phosphotransferase) domain 1"/>
    <property type="match status" value="1"/>
</dbReference>
<keyword evidence="3" id="KW-0808">Transferase</keyword>
<dbReference type="GO" id="GO:0005524">
    <property type="term" value="F:ATP binding"/>
    <property type="evidence" value="ECO:0007669"/>
    <property type="project" value="UniProtKB-UniRule"/>
</dbReference>